<gene>
    <name evidence="1" type="ORF">HRJ34_14770</name>
</gene>
<accession>A0A975CYI0</accession>
<dbReference type="EMBL" id="CP059319">
    <property type="protein sequence ID" value="QTH19638.1"/>
    <property type="molecule type" value="Genomic_DNA"/>
</dbReference>
<evidence type="ECO:0000313" key="1">
    <source>
        <dbReference type="EMBL" id="QTH19638.1"/>
    </source>
</evidence>
<reference evidence="1" key="2">
    <citation type="submission" date="2021-04" db="EMBL/GenBank/DDBJ databases">
        <title>Isolation and genomic analysis of the ibuprofen-degrading bacterium Sphingomonas strain MPO218.</title>
        <authorList>
            <person name="Aulestia M."/>
            <person name="Flores A."/>
            <person name="Mangas E.L."/>
            <person name="Perez-Pulido A.J."/>
            <person name="Santero E."/>
            <person name="Camacho E.M."/>
        </authorList>
    </citation>
    <scope>NUCLEOTIDE SEQUENCE</scope>
    <source>
        <strain evidence="1">MPO218</strain>
    </source>
</reference>
<dbReference type="RefSeq" id="WP_208631619.1">
    <property type="nucleotide sequence ID" value="NZ_CP059319.1"/>
</dbReference>
<dbReference type="Proteomes" id="UP000664914">
    <property type="component" value="Chromosome"/>
</dbReference>
<organism evidence="1 2">
    <name type="scientific">Rhizorhabdus wittichii</name>
    <dbReference type="NCBI Taxonomy" id="160791"/>
    <lineage>
        <taxon>Bacteria</taxon>
        <taxon>Pseudomonadati</taxon>
        <taxon>Pseudomonadota</taxon>
        <taxon>Alphaproteobacteria</taxon>
        <taxon>Sphingomonadales</taxon>
        <taxon>Sphingomonadaceae</taxon>
        <taxon>Rhizorhabdus</taxon>
    </lineage>
</organism>
<dbReference type="AlphaFoldDB" id="A0A975CYI0"/>
<reference evidence="1" key="1">
    <citation type="submission" date="2020-07" db="EMBL/GenBank/DDBJ databases">
        <authorList>
            <person name="Camacho E."/>
        </authorList>
    </citation>
    <scope>NUCLEOTIDE SEQUENCE</scope>
    <source>
        <strain evidence="1">MPO218</strain>
    </source>
</reference>
<name>A0A975CYI0_9SPHN</name>
<protein>
    <submittedName>
        <fullName evidence="1">Uncharacterized protein</fullName>
    </submittedName>
</protein>
<evidence type="ECO:0000313" key="2">
    <source>
        <dbReference type="Proteomes" id="UP000664914"/>
    </source>
</evidence>
<sequence>MQTIVTAHVQQRKMHMCPMRKVLASSYSAPVEKEKITTAKRAAIRAISRWRDRVLASPDSKFDNAAAWAKAASISPTTITRGMSSDAKSTVKIENLHLLAEAVGTRSVVDFLEGDALRISPLLPGDATLAIMLKAFAPALSAAHGTEAALQDAARRFGVALRAVATSPDLEQNTDRLLGLIEGLLLESGRSLLDKSLSG</sequence>
<proteinExistence type="predicted"/>